<accession>B9FD65</accession>
<dbReference type="Proteomes" id="UP000007752">
    <property type="component" value="Chromosome 4"/>
</dbReference>
<gene>
    <name evidence="1" type="ORF">OsJ_16537</name>
</gene>
<proteinExistence type="predicted"/>
<reference evidence="1" key="2">
    <citation type="submission" date="2008-12" db="EMBL/GenBank/DDBJ databases">
        <title>Improved gene annotation of the rice (Oryza sativa) genomes.</title>
        <authorList>
            <person name="Wang J."/>
            <person name="Li R."/>
            <person name="Fan W."/>
            <person name="Huang Q."/>
            <person name="Zhang J."/>
            <person name="Zhou Y."/>
            <person name="Hu Y."/>
            <person name="Zi S."/>
            <person name="Li J."/>
            <person name="Ni P."/>
            <person name="Zheng H."/>
            <person name="Zhang Y."/>
            <person name="Zhao M."/>
            <person name="Hao Q."/>
            <person name="McDermott J."/>
            <person name="Samudrala R."/>
            <person name="Kristiansen K."/>
            <person name="Wong G.K.-S."/>
        </authorList>
    </citation>
    <scope>NUCLEOTIDE SEQUENCE</scope>
</reference>
<name>B9FD65_ORYSJ</name>
<protein>
    <submittedName>
        <fullName evidence="1">Uncharacterized protein</fullName>
    </submittedName>
</protein>
<organism evidence="1">
    <name type="scientific">Oryza sativa subsp. japonica</name>
    <name type="common">Rice</name>
    <dbReference type="NCBI Taxonomy" id="39947"/>
    <lineage>
        <taxon>Eukaryota</taxon>
        <taxon>Viridiplantae</taxon>
        <taxon>Streptophyta</taxon>
        <taxon>Embryophyta</taxon>
        <taxon>Tracheophyta</taxon>
        <taxon>Spermatophyta</taxon>
        <taxon>Magnoliopsida</taxon>
        <taxon>Liliopsida</taxon>
        <taxon>Poales</taxon>
        <taxon>Poaceae</taxon>
        <taxon>BOP clade</taxon>
        <taxon>Oryzoideae</taxon>
        <taxon>Oryzeae</taxon>
        <taxon>Oryzinae</taxon>
        <taxon>Oryza</taxon>
        <taxon>Oryza sativa</taxon>
    </lineage>
</organism>
<dbReference type="EMBL" id="CM000141">
    <property type="protein sequence ID" value="EEE61862.1"/>
    <property type="molecule type" value="Genomic_DNA"/>
</dbReference>
<reference evidence="1" key="1">
    <citation type="journal article" date="2005" name="PLoS Biol.">
        <title>The genomes of Oryza sativa: a history of duplications.</title>
        <authorList>
            <person name="Yu J."/>
            <person name="Wang J."/>
            <person name="Lin W."/>
            <person name="Li S."/>
            <person name="Li H."/>
            <person name="Zhou J."/>
            <person name="Ni P."/>
            <person name="Dong W."/>
            <person name="Hu S."/>
            <person name="Zeng C."/>
            <person name="Zhang J."/>
            <person name="Zhang Y."/>
            <person name="Li R."/>
            <person name="Xu Z."/>
            <person name="Li S."/>
            <person name="Li X."/>
            <person name="Zheng H."/>
            <person name="Cong L."/>
            <person name="Lin L."/>
            <person name="Yin J."/>
            <person name="Geng J."/>
            <person name="Li G."/>
            <person name="Shi J."/>
            <person name="Liu J."/>
            <person name="Lv H."/>
            <person name="Li J."/>
            <person name="Wang J."/>
            <person name="Deng Y."/>
            <person name="Ran L."/>
            <person name="Shi X."/>
            <person name="Wang X."/>
            <person name="Wu Q."/>
            <person name="Li C."/>
            <person name="Ren X."/>
            <person name="Wang J."/>
            <person name="Wang X."/>
            <person name="Li D."/>
            <person name="Liu D."/>
            <person name="Zhang X."/>
            <person name="Ji Z."/>
            <person name="Zhao W."/>
            <person name="Sun Y."/>
            <person name="Zhang Z."/>
            <person name="Bao J."/>
            <person name="Han Y."/>
            <person name="Dong L."/>
            <person name="Ji J."/>
            <person name="Chen P."/>
            <person name="Wu S."/>
            <person name="Liu J."/>
            <person name="Xiao Y."/>
            <person name="Bu D."/>
            <person name="Tan J."/>
            <person name="Yang L."/>
            <person name="Ye C."/>
            <person name="Zhang J."/>
            <person name="Xu J."/>
            <person name="Zhou Y."/>
            <person name="Yu Y."/>
            <person name="Zhang B."/>
            <person name="Zhuang S."/>
            <person name="Wei H."/>
            <person name="Liu B."/>
            <person name="Lei M."/>
            <person name="Yu H."/>
            <person name="Li Y."/>
            <person name="Xu H."/>
            <person name="Wei S."/>
            <person name="He X."/>
            <person name="Fang L."/>
            <person name="Zhang Z."/>
            <person name="Zhang Y."/>
            <person name="Huang X."/>
            <person name="Su Z."/>
            <person name="Tong W."/>
            <person name="Li J."/>
            <person name="Tong Z."/>
            <person name="Li S."/>
            <person name="Ye J."/>
            <person name="Wang L."/>
            <person name="Fang L."/>
            <person name="Lei T."/>
            <person name="Chen C."/>
            <person name="Chen H."/>
            <person name="Xu Z."/>
            <person name="Li H."/>
            <person name="Huang H."/>
            <person name="Zhang F."/>
            <person name="Xu H."/>
            <person name="Li N."/>
            <person name="Zhao C."/>
            <person name="Li S."/>
            <person name="Dong L."/>
            <person name="Huang Y."/>
            <person name="Li L."/>
            <person name="Xi Y."/>
            <person name="Qi Q."/>
            <person name="Li W."/>
            <person name="Zhang B."/>
            <person name="Hu W."/>
            <person name="Zhang Y."/>
            <person name="Tian X."/>
            <person name="Jiao Y."/>
            <person name="Liang X."/>
            <person name="Jin J."/>
            <person name="Gao L."/>
            <person name="Zheng W."/>
            <person name="Hao B."/>
            <person name="Liu S."/>
            <person name="Wang W."/>
            <person name="Yuan L."/>
            <person name="Cao M."/>
            <person name="McDermott J."/>
            <person name="Samudrala R."/>
            <person name="Wang J."/>
            <person name="Wong G.K."/>
            <person name="Yang H."/>
        </authorList>
    </citation>
    <scope>NUCLEOTIDE SEQUENCE [LARGE SCALE GENOMIC DNA]</scope>
</reference>
<evidence type="ECO:0000313" key="1">
    <source>
        <dbReference type="EMBL" id="EEE61862.1"/>
    </source>
</evidence>
<dbReference type="AlphaFoldDB" id="B9FD65"/>
<sequence>MENNRSCRKTQKKDRANFFMKTTVINDAATRRRSIKKNKFFVGTKILTFCRRDEYGITDMTRQVMIKQTYLFRELKLRFAGRRIDNEMKILHEQGMYDWEEYNEHKTNIEVSIAAIRNALKKYRERRIKARVFYLVPHLTEISYFVRSHLKTMPREEALKKIMLDRHRSEACERAKMESISSSKKYIGTHTTTHTATCAWRAPIADDEARDWDFMAWCFMPRGVAPSQRLASGERCKKGETEMAIGACEIRQTLGFLAVATPHHIYPTLLGRVMHTLCVPHVDLVEVEAEAFAGSRSRKGNKQRMSTALDCDRTDARRSKTRGRNDRWMTIRGPPRRATRRQKNQLLNSPRVPLMGRHTAMAATAKINAMKKGISNRFEDLRLTPRNCKVQQYHRVEFDRLPICSQALLKVVIVGALLELIKGTGLDQIPVLQAGLK</sequence>